<keyword evidence="3" id="KW-1185">Reference proteome</keyword>
<feature type="transmembrane region" description="Helical" evidence="1">
    <location>
        <begin position="44"/>
        <end position="64"/>
    </location>
</feature>
<name>A0A5N5SNR0_9CRUS</name>
<keyword evidence="1" id="KW-1133">Transmembrane helix</keyword>
<feature type="transmembrane region" description="Helical" evidence="1">
    <location>
        <begin position="76"/>
        <end position="97"/>
    </location>
</feature>
<keyword evidence="1" id="KW-0472">Membrane</keyword>
<sequence>MPVSYILDKWIVVVFCAAAKMFFAAMAISVYQQIGEIFPTPLRATAYGVTGNVGMAASVFAPSITALAHLVRRIKLYLIILMCAFSFLCALICSFLPETLGLPYPQTMREAISIGKNQPYFSIIYKGNVHKRRHQTKAKKVSTLDVSESKSLKICSLHTWEVCAYVLIKR</sequence>
<gene>
    <name evidence="2" type="primary">oct-1_6</name>
    <name evidence="2" type="ORF">Anas_12760</name>
</gene>
<dbReference type="EMBL" id="SEYY01022197">
    <property type="protein sequence ID" value="KAB7495715.1"/>
    <property type="molecule type" value="Genomic_DNA"/>
</dbReference>
<evidence type="ECO:0000313" key="3">
    <source>
        <dbReference type="Proteomes" id="UP000326759"/>
    </source>
</evidence>
<dbReference type="SUPFAM" id="SSF103473">
    <property type="entry name" value="MFS general substrate transporter"/>
    <property type="match status" value="1"/>
</dbReference>
<evidence type="ECO:0000313" key="2">
    <source>
        <dbReference type="EMBL" id="KAB7495715.1"/>
    </source>
</evidence>
<feature type="transmembrane region" description="Helical" evidence="1">
    <location>
        <begin position="12"/>
        <end position="32"/>
    </location>
</feature>
<protein>
    <submittedName>
        <fullName evidence="2">Organic cation transporter 1</fullName>
    </submittedName>
</protein>
<proteinExistence type="predicted"/>
<keyword evidence="1" id="KW-0812">Transmembrane</keyword>
<dbReference type="AlphaFoldDB" id="A0A5N5SNR0"/>
<dbReference type="Gene3D" id="1.20.1250.20">
    <property type="entry name" value="MFS general substrate transporter like domains"/>
    <property type="match status" value="1"/>
</dbReference>
<dbReference type="Proteomes" id="UP000326759">
    <property type="component" value="Unassembled WGS sequence"/>
</dbReference>
<organism evidence="2 3">
    <name type="scientific">Armadillidium nasatum</name>
    <dbReference type="NCBI Taxonomy" id="96803"/>
    <lineage>
        <taxon>Eukaryota</taxon>
        <taxon>Metazoa</taxon>
        <taxon>Ecdysozoa</taxon>
        <taxon>Arthropoda</taxon>
        <taxon>Crustacea</taxon>
        <taxon>Multicrustacea</taxon>
        <taxon>Malacostraca</taxon>
        <taxon>Eumalacostraca</taxon>
        <taxon>Peracarida</taxon>
        <taxon>Isopoda</taxon>
        <taxon>Oniscidea</taxon>
        <taxon>Crinocheta</taxon>
        <taxon>Armadillidiidae</taxon>
        <taxon>Armadillidium</taxon>
    </lineage>
</organism>
<reference evidence="2 3" key="1">
    <citation type="journal article" date="2019" name="PLoS Biol.">
        <title>Sex chromosomes control vertical transmission of feminizing Wolbachia symbionts in an isopod.</title>
        <authorList>
            <person name="Becking T."/>
            <person name="Chebbi M.A."/>
            <person name="Giraud I."/>
            <person name="Moumen B."/>
            <person name="Laverre T."/>
            <person name="Caubet Y."/>
            <person name="Peccoud J."/>
            <person name="Gilbert C."/>
            <person name="Cordaux R."/>
        </authorList>
    </citation>
    <scope>NUCLEOTIDE SEQUENCE [LARGE SCALE GENOMIC DNA]</scope>
    <source>
        <strain evidence="2">ANa2</strain>
        <tissue evidence="2">Whole body excluding digestive tract and cuticle</tissue>
    </source>
</reference>
<dbReference type="InterPro" id="IPR036259">
    <property type="entry name" value="MFS_trans_sf"/>
</dbReference>
<dbReference type="OrthoDB" id="5296287at2759"/>
<accession>A0A5N5SNR0</accession>
<evidence type="ECO:0000256" key="1">
    <source>
        <dbReference type="SAM" id="Phobius"/>
    </source>
</evidence>
<comment type="caution">
    <text evidence="2">The sequence shown here is derived from an EMBL/GenBank/DDBJ whole genome shotgun (WGS) entry which is preliminary data.</text>
</comment>